<dbReference type="AlphaFoldDB" id="A0A9Q6ZCF4"/>
<dbReference type="Proteomes" id="UP000596202">
    <property type="component" value="Chromosome"/>
</dbReference>
<evidence type="ECO:0000313" key="2">
    <source>
        <dbReference type="Proteomes" id="UP000596202"/>
    </source>
</evidence>
<reference evidence="1 2" key="1">
    <citation type="submission" date="2021-01" db="EMBL/GenBank/DDBJ databases">
        <title>FDA dAtabase for Regulatory Grade micrObial Sequences (FDA-ARGOS): Supporting development and validation of Infectious Disease Dx tests.</title>
        <authorList>
            <person name="Sproer C."/>
            <person name="Gronow S."/>
            <person name="Severitt S."/>
            <person name="Schroder I."/>
            <person name="Tallon L."/>
            <person name="Sadzewicz L."/>
            <person name="Zhao X."/>
            <person name="Boylan J."/>
            <person name="Ott S."/>
            <person name="Bowen H."/>
            <person name="Vavikolanu K."/>
            <person name="Mehta A."/>
            <person name="Aluvathingal J."/>
            <person name="Nadendla S."/>
            <person name="Lowell S."/>
            <person name="Myers T."/>
            <person name="Yan Y."/>
            <person name="Sichtig H."/>
        </authorList>
    </citation>
    <scope>NUCLEOTIDE SEQUENCE [LARGE SCALE GENOMIC DNA]</scope>
    <source>
        <strain evidence="1 2">FDAARGOS_1131</strain>
    </source>
</reference>
<gene>
    <name evidence="1" type="ORF">I6I88_10770</name>
</gene>
<dbReference type="EMBL" id="CP068108">
    <property type="protein sequence ID" value="QQT98704.1"/>
    <property type="molecule type" value="Genomic_DNA"/>
</dbReference>
<accession>A0A9Q6ZCF4</accession>
<protein>
    <submittedName>
        <fullName evidence="1">Uncharacterized protein</fullName>
    </submittedName>
</protein>
<sequence length="168" mass="19805">MRYKIWIYGLGILICMSCQRKAFQSDILCILNMKAKEIKCLDAYHQFGGFGEGFILEEYSLSPRSVADFLYLKNKVLPSRNTTDSWQKLDWKQGPTEEGLEELFLLCLSYEDGNKRITQQLKELRQLVEHTWVYYSFYYQPSLEIPEVVQLFILDTRTKKIYAIESSI</sequence>
<name>A0A9Q6ZCF4_MYROD</name>
<proteinExistence type="predicted"/>
<dbReference type="OrthoDB" id="1453836at2"/>
<organism evidence="1 2">
    <name type="scientific">Myroides odoratus</name>
    <name type="common">Flavobacterium odoratum</name>
    <dbReference type="NCBI Taxonomy" id="256"/>
    <lineage>
        <taxon>Bacteria</taxon>
        <taxon>Pseudomonadati</taxon>
        <taxon>Bacteroidota</taxon>
        <taxon>Flavobacteriia</taxon>
        <taxon>Flavobacteriales</taxon>
        <taxon>Flavobacteriaceae</taxon>
        <taxon>Myroides</taxon>
    </lineage>
</organism>
<evidence type="ECO:0000313" key="1">
    <source>
        <dbReference type="EMBL" id="QQT98704.1"/>
    </source>
</evidence>